<proteinExistence type="predicted"/>
<reference evidence="1 2" key="1">
    <citation type="journal article" date="2012" name="ISME J.">
        <title>Nitrification expanded: discovery, physiology and genomics of a nitrite-oxidizing bacterium from the phylum Chloroflexi.</title>
        <authorList>
            <person name="Sorokin D.Y."/>
            <person name="Lucker S."/>
            <person name="Vejmelkova D."/>
            <person name="Kostrikina N.A."/>
            <person name="Kleerebezem R."/>
            <person name="Rijpstra W.I."/>
            <person name="Damste J.S."/>
            <person name="Le Paslier D."/>
            <person name="Muyzer G."/>
            <person name="Wagner M."/>
            <person name="van Loosdrecht M.C."/>
            <person name="Daims H."/>
        </authorList>
    </citation>
    <scope>NUCLEOTIDE SEQUENCE [LARGE SCALE GENOMIC DNA]</scope>
    <source>
        <strain evidence="2">none</strain>
    </source>
</reference>
<keyword evidence="2" id="KW-1185">Reference proteome</keyword>
<organism evidence="1 2">
    <name type="scientific">Nitrolancea hollandica Lb</name>
    <dbReference type="NCBI Taxonomy" id="1129897"/>
    <lineage>
        <taxon>Bacteria</taxon>
        <taxon>Pseudomonadati</taxon>
        <taxon>Thermomicrobiota</taxon>
        <taxon>Thermomicrobia</taxon>
        <taxon>Sphaerobacterales</taxon>
        <taxon>Sphaerobacterineae</taxon>
        <taxon>Sphaerobacteraceae</taxon>
        <taxon>Nitrolancea</taxon>
    </lineage>
</organism>
<dbReference type="Proteomes" id="UP000004221">
    <property type="component" value="Unassembled WGS sequence"/>
</dbReference>
<dbReference type="RefSeq" id="WP_008478838.1">
    <property type="nucleotide sequence ID" value="NZ_CAGS01000291.1"/>
</dbReference>
<protein>
    <submittedName>
        <fullName evidence="1">Uncharacterized protein</fullName>
    </submittedName>
</protein>
<accession>I4EIS5</accession>
<dbReference type="EMBL" id="CAGS01000291">
    <property type="protein sequence ID" value="CCF84587.1"/>
    <property type="molecule type" value="Genomic_DNA"/>
</dbReference>
<evidence type="ECO:0000313" key="2">
    <source>
        <dbReference type="Proteomes" id="UP000004221"/>
    </source>
</evidence>
<comment type="caution">
    <text evidence="1">The sequence shown here is derived from an EMBL/GenBank/DDBJ whole genome shotgun (WGS) entry which is preliminary data.</text>
</comment>
<evidence type="ECO:0000313" key="1">
    <source>
        <dbReference type="EMBL" id="CCF84587.1"/>
    </source>
</evidence>
<sequence>MGSNWLRRRVVGIRFLVVGIVLGAAAAASATWVSAQSNQDLVNLCVNIIGIVRVDASNNICRRGETKLTLYTASGSDQTFLPLQGKAADADTLDGIDSQDLILQCWPGQTQGGDICFTDKYDATTWEYAYLGCANSNLRLPSIAEQSLIYGQIFTSTPIEEGWVDELADSSTAFSLTLNNGVVKPVAHSFDDSLPYRCVTSPTNQGAAATSVQSVVPQQQEPALKPR</sequence>
<gene>
    <name evidence="1" type="ORF">NITHO_3600003</name>
</gene>
<name>I4EIS5_9BACT</name>
<dbReference type="AlphaFoldDB" id="I4EIS5"/>